<feature type="region of interest" description="Disordered" evidence="12">
    <location>
        <begin position="1"/>
        <end position="36"/>
    </location>
</feature>
<accession>A0A0H4Y1D2</accession>
<comment type="similarity">
    <text evidence="2">Belongs to the poxviridae DNA-directed RNA polymerase 19 kDa subunit family.</text>
</comment>
<keyword evidence="8" id="KW-0548">Nucleotidyltransferase</keyword>
<evidence type="ECO:0000256" key="1">
    <source>
        <dbReference type="ARBA" id="ARBA00004328"/>
    </source>
</evidence>
<keyword evidence="7" id="KW-0808">Transferase</keyword>
<keyword evidence="10" id="KW-0804">Transcription</keyword>
<sequence>MDDYSANDVFSSDDDMYEDENDLSISSEEEVDDSSDVVDGIIPTDPDMSIIDEVSETNHVEVEAMSKYDIIMKNYIINRLGIFELTGILAHRHNQLEKGSIPLFPITEEYYKHNSTWDAVVEEIILEKCPIVISKMNYNLKLSDYPREQVLYRLEECVNMWNVQNKPIKTFSYFKQKHNI</sequence>
<reference evidence="13 14" key="1">
    <citation type="journal article" date="2015" name="J. Virol.">
        <title>Salmon gill poxvirus, the deepest representative of the Chordopoxvirinae.</title>
        <authorList>
            <person name="Gjessing M.C."/>
            <person name="Yutin N."/>
            <person name="Tengs T."/>
            <person name="Senkevich T."/>
            <person name="Koonin E.V."/>
            <person name="Ronning H.P."/>
            <person name="Alarson M."/>
            <person name="Ylving S."/>
            <person name="Lie K.-I."/>
            <person name="Saure B."/>
            <person name="Tran L."/>
            <person name="Moss B."/>
            <person name="Dale O.B."/>
        </authorList>
    </citation>
    <scope>NUCLEOTIDE SEQUENCE [LARGE SCALE GENOMIC DNA]</scope>
    <source>
        <strain evidence="13">2012-04-F277-L3G</strain>
    </source>
</reference>
<evidence type="ECO:0000256" key="12">
    <source>
        <dbReference type="SAM" id="MobiDB-lite"/>
    </source>
</evidence>
<keyword evidence="9" id="KW-0946">Virion</keyword>
<dbReference type="EC" id="2.7.7.6" evidence="3"/>
<dbReference type="GeneID" id="25392270"/>
<dbReference type="GO" id="GO:0044423">
    <property type="term" value="C:virion component"/>
    <property type="evidence" value="ECO:0007669"/>
    <property type="project" value="UniProtKB-KW"/>
</dbReference>
<evidence type="ECO:0000313" key="14">
    <source>
        <dbReference type="Proteomes" id="UP000105007"/>
    </source>
</evidence>
<dbReference type="KEGG" id="vg:25392270"/>
<evidence type="ECO:0000313" key="13">
    <source>
        <dbReference type="EMBL" id="AKR04227.1"/>
    </source>
</evidence>
<dbReference type="GO" id="GO:0003677">
    <property type="term" value="F:DNA binding"/>
    <property type="evidence" value="ECO:0007669"/>
    <property type="project" value="InterPro"/>
</dbReference>
<keyword evidence="14" id="KW-1185">Reference proteome</keyword>
<dbReference type="EMBL" id="KT159937">
    <property type="protein sequence ID" value="AKR04227.1"/>
    <property type="molecule type" value="Genomic_DNA"/>
</dbReference>
<keyword evidence="5" id="KW-0240">DNA-directed RNA polymerase</keyword>
<dbReference type="Pfam" id="PF05320">
    <property type="entry name" value="Pox_RNA_Pol_19"/>
    <property type="match status" value="1"/>
</dbReference>
<dbReference type="GO" id="GO:0003899">
    <property type="term" value="F:DNA-directed RNA polymerase activity"/>
    <property type="evidence" value="ECO:0007669"/>
    <property type="project" value="UniProtKB-EC"/>
</dbReference>
<evidence type="ECO:0000256" key="10">
    <source>
        <dbReference type="ARBA" id="ARBA00023163"/>
    </source>
</evidence>
<evidence type="ECO:0000256" key="4">
    <source>
        <dbReference type="ARBA" id="ARBA00016901"/>
    </source>
</evidence>
<evidence type="ECO:0000256" key="2">
    <source>
        <dbReference type="ARBA" id="ARBA00008587"/>
    </source>
</evidence>
<evidence type="ECO:0000256" key="6">
    <source>
        <dbReference type="ARBA" id="ARBA00022518"/>
    </source>
</evidence>
<dbReference type="RefSeq" id="YP_009162475.1">
    <property type="nucleotide sequence ID" value="NC_027707.1"/>
</dbReference>
<evidence type="ECO:0000256" key="3">
    <source>
        <dbReference type="ARBA" id="ARBA00012418"/>
    </source>
</evidence>
<dbReference type="Proteomes" id="UP000105007">
    <property type="component" value="Segment"/>
</dbReference>
<organism evidence="13 14">
    <name type="scientific">Salmon gill poxvirus</name>
    <dbReference type="NCBI Taxonomy" id="1680908"/>
    <lineage>
        <taxon>Viruses</taxon>
        <taxon>Varidnaviria</taxon>
        <taxon>Bamfordvirae</taxon>
        <taxon>Nucleocytoviricota</taxon>
        <taxon>Pokkesviricetes</taxon>
        <taxon>Chitovirales</taxon>
        <taxon>Poxviridae</taxon>
        <taxon>Chordopoxvirinae</taxon>
        <taxon>Salmonpoxvirus</taxon>
        <taxon>Salmonpoxvirus gillpox</taxon>
        <taxon>Salmon gillpox virus</taxon>
    </lineage>
</organism>
<proteinExistence type="inferred from homology"/>
<name>A0A0H4Y1D2_9POXV</name>
<protein>
    <recommendedName>
        <fullName evidence="4">DNA-directed RNA polymerase 19 kDa subunit</fullName>
        <ecNumber evidence="3">2.7.7.6</ecNumber>
    </recommendedName>
</protein>
<evidence type="ECO:0000256" key="9">
    <source>
        <dbReference type="ARBA" id="ARBA00022844"/>
    </source>
</evidence>
<evidence type="ECO:0000256" key="7">
    <source>
        <dbReference type="ARBA" id="ARBA00022679"/>
    </source>
</evidence>
<evidence type="ECO:0000256" key="11">
    <source>
        <dbReference type="ARBA" id="ARBA00048552"/>
    </source>
</evidence>
<evidence type="ECO:0000256" key="5">
    <source>
        <dbReference type="ARBA" id="ARBA00022478"/>
    </source>
</evidence>
<gene>
    <name evidence="13" type="ORF">SGPV103</name>
</gene>
<comment type="catalytic activity">
    <reaction evidence="11">
        <text>RNA(n) + a ribonucleoside 5'-triphosphate = RNA(n+1) + diphosphate</text>
        <dbReference type="Rhea" id="RHEA:21248"/>
        <dbReference type="Rhea" id="RHEA-COMP:14527"/>
        <dbReference type="Rhea" id="RHEA-COMP:17342"/>
        <dbReference type="ChEBI" id="CHEBI:33019"/>
        <dbReference type="ChEBI" id="CHEBI:61557"/>
        <dbReference type="ChEBI" id="CHEBI:140395"/>
        <dbReference type="EC" id="2.7.7.6"/>
    </reaction>
</comment>
<dbReference type="GO" id="GO:0000428">
    <property type="term" value="C:DNA-directed RNA polymerase complex"/>
    <property type="evidence" value="ECO:0007669"/>
    <property type="project" value="UniProtKB-KW"/>
</dbReference>
<keyword evidence="6" id="KW-0244">Early protein</keyword>
<dbReference type="InterPro" id="IPR007984">
    <property type="entry name" value="DNA-dir_RNA_Pol_19kDa_poxvir"/>
</dbReference>
<comment type="subcellular location">
    <subcellularLocation>
        <location evidence="1">Virion</location>
    </subcellularLocation>
</comment>
<dbReference type="GO" id="GO:0006351">
    <property type="term" value="P:DNA-templated transcription"/>
    <property type="evidence" value="ECO:0007669"/>
    <property type="project" value="InterPro"/>
</dbReference>
<evidence type="ECO:0000256" key="8">
    <source>
        <dbReference type="ARBA" id="ARBA00022695"/>
    </source>
</evidence>